<dbReference type="InterPro" id="IPR014757">
    <property type="entry name" value="Tscrpt_reg_IclR_C"/>
</dbReference>
<dbReference type="SUPFAM" id="SSF46785">
    <property type="entry name" value="Winged helix' DNA-binding domain"/>
    <property type="match status" value="1"/>
</dbReference>
<dbReference type="Proteomes" id="UP000184831">
    <property type="component" value="Unassembled WGS sequence"/>
</dbReference>
<evidence type="ECO:0000256" key="3">
    <source>
        <dbReference type="ARBA" id="ARBA00023163"/>
    </source>
</evidence>
<evidence type="ECO:0000259" key="5">
    <source>
        <dbReference type="PROSITE" id="PS51077"/>
    </source>
</evidence>
<keyword evidence="1" id="KW-0805">Transcription regulation</keyword>
<dbReference type="InterPro" id="IPR029016">
    <property type="entry name" value="GAF-like_dom_sf"/>
</dbReference>
<evidence type="ECO:0000313" key="8">
    <source>
        <dbReference type="EMBL" id="SIL85566.1"/>
    </source>
</evidence>
<dbReference type="RefSeq" id="WP_014850824.1">
    <property type="nucleotide sequence ID" value="NZ_AP028613.1"/>
</dbReference>
<dbReference type="EMBL" id="FSQE01000001">
    <property type="protein sequence ID" value="SIL85566.1"/>
    <property type="molecule type" value="Genomic_DNA"/>
</dbReference>
<evidence type="ECO:0000256" key="4">
    <source>
        <dbReference type="SAM" id="MobiDB-lite"/>
    </source>
</evidence>
<keyword evidence="3" id="KW-0804">Transcription</keyword>
<dbReference type="SMART" id="SM00346">
    <property type="entry name" value="HTH_ICLR"/>
    <property type="match status" value="1"/>
</dbReference>
<evidence type="ECO:0000313" key="7">
    <source>
        <dbReference type="EMBL" id="SIA15078.1"/>
    </source>
</evidence>
<dbReference type="EMBL" id="FSHM01000001">
    <property type="protein sequence ID" value="SIA15078.1"/>
    <property type="molecule type" value="Genomic_DNA"/>
</dbReference>
<dbReference type="AlphaFoldDB" id="A0A1M9H9N7"/>
<evidence type="ECO:0000313" key="9">
    <source>
        <dbReference type="Proteomes" id="UP000184831"/>
    </source>
</evidence>
<feature type="domain" description="IclR-ED" evidence="6">
    <location>
        <begin position="86"/>
        <end position="265"/>
    </location>
</feature>
<comment type="caution">
    <text evidence="7">The sequence shown here is derived from an EMBL/GenBank/DDBJ whole genome shotgun (WGS) entry which is preliminary data.</text>
</comment>
<feature type="compositionally biased region" description="Polar residues" evidence="4">
    <location>
        <begin position="1"/>
        <end position="10"/>
    </location>
</feature>
<dbReference type="GO" id="GO:0003677">
    <property type="term" value="F:DNA binding"/>
    <property type="evidence" value="ECO:0007669"/>
    <property type="project" value="UniProtKB-KW"/>
</dbReference>
<organism evidence="7 10">
    <name type="scientific">Mycobacteroides abscessus subsp. abscessus</name>
    <dbReference type="NCBI Taxonomy" id="1185650"/>
    <lineage>
        <taxon>Bacteria</taxon>
        <taxon>Bacillati</taxon>
        <taxon>Actinomycetota</taxon>
        <taxon>Actinomycetes</taxon>
        <taxon>Mycobacteriales</taxon>
        <taxon>Mycobacteriaceae</taxon>
        <taxon>Mycobacteroides</taxon>
        <taxon>Mycobacteroides abscessus</taxon>
    </lineage>
</organism>
<dbReference type="PROSITE" id="PS51078">
    <property type="entry name" value="ICLR_ED"/>
    <property type="match status" value="1"/>
</dbReference>
<dbReference type="InterPro" id="IPR036390">
    <property type="entry name" value="WH_DNA-bd_sf"/>
</dbReference>
<accession>A0A1M9H9N7</accession>
<evidence type="ECO:0000259" key="6">
    <source>
        <dbReference type="PROSITE" id="PS51078"/>
    </source>
</evidence>
<dbReference type="SUPFAM" id="SSF55781">
    <property type="entry name" value="GAF domain-like"/>
    <property type="match status" value="1"/>
</dbReference>
<dbReference type="InterPro" id="IPR050707">
    <property type="entry name" value="HTH_MetabolicPath_Reg"/>
</dbReference>
<dbReference type="InterPro" id="IPR005471">
    <property type="entry name" value="Tscrpt_reg_IclR_N"/>
</dbReference>
<dbReference type="GO" id="GO:0003700">
    <property type="term" value="F:DNA-binding transcription factor activity"/>
    <property type="evidence" value="ECO:0007669"/>
    <property type="project" value="TreeGrafter"/>
</dbReference>
<proteinExistence type="predicted"/>
<gene>
    <name evidence="7" type="primary">kdgR_1</name>
    <name evidence="7" type="ORF">SAMEA2070301_00388</name>
    <name evidence="8" type="ORF">SAMEA2152244_00326</name>
</gene>
<name>A0A1M9H9N7_9MYCO</name>
<dbReference type="PANTHER" id="PTHR30136">
    <property type="entry name" value="HELIX-TURN-HELIX TRANSCRIPTIONAL REGULATOR, ICLR FAMILY"/>
    <property type="match status" value="1"/>
</dbReference>
<dbReference type="Gene3D" id="1.10.10.10">
    <property type="entry name" value="Winged helix-like DNA-binding domain superfamily/Winged helix DNA-binding domain"/>
    <property type="match status" value="1"/>
</dbReference>
<dbReference type="PANTHER" id="PTHR30136:SF35">
    <property type="entry name" value="HTH-TYPE TRANSCRIPTIONAL REGULATOR RV1719"/>
    <property type="match status" value="1"/>
</dbReference>
<feature type="region of interest" description="Disordered" evidence="4">
    <location>
        <begin position="1"/>
        <end position="21"/>
    </location>
</feature>
<dbReference type="InterPro" id="IPR036388">
    <property type="entry name" value="WH-like_DNA-bd_sf"/>
</dbReference>
<dbReference type="Pfam" id="PF01614">
    <property type="entry name" value="IclR_C"/>
    <property type="match status" value="1"/>
</dbReference>
<dbReference type="GO" id="GO:0045892">
    <property type="term" value="P:negative regulation of DNA-templated transcription"/>
    <property type="evidence" value="ECO:0007669"/>
    <property type="project" value="TreeGrafter"/>
</dbReference>
<dbReference type="PROSITE" id="PS51077">
    <property type="entry name" value="HTH_ICLR"/>
    <property type="match status" value="1"/>
</dbReference>
<dbReference type="GeneID" id="93381311"/>
<evidence type="ECO:0000256" key="2">
    <source>
        <dbReference type="ARBA" id="ARBA00023125"/>
    </source>
</evidence>
<protein>
    <submittedName>
        <fullName evidence="7">Pectin degradation repressor protein kdgR</fullName>
    </submittedName>
</protein>
<feature type="domain" description="HTH iclR-type" evidence="5">
    <location>
        <begin position="24"/>
        <end position="85"/>
    </location>
</feature>
<evidence type="ECO:0000256" key="1">
    <source>
        <dbReference type="ARBA" id="ARBA00023015"/>
    </source>
</evidence>
<sequence>MSSRSVSAAHQTPLLPKDHGHSSNAAIDKAVNLLAAFRDEGSSGVGVSELARRADMYKSTAYRVLEILERNGMVERVGTCYRLGRRLYEIGHGPMNERRDTLRDSLIPFVVDVHQHIGETTHLAVLDGSDVVYLAKLYGYRQVRSPSRVGGRTPAHCTAVGKALLAYERPPKAQKRPVLQRYTSRTITDPTELDMQLARIRRSGIAFDDEEIQPGLRCVAVPVFGPNGIPVAALSISGPTDRIDGRKHTPILRRIASSASTLLVSRAPSSSQHSRR</sequence>
<dbReference type="Gene3D" id="3.30.450.40">
    <property type="match status" value="1"/>
</dbReference>
<evidence type="ECO:0000313" key="10">
    <source>
        <dbReference type="Proteomes" id="UP000185210"/>
    </source>
</evidence>
<keyword evidence="2" id="KW-0238">DNA-binding</keyword>
<dbReference type="Pfam" id="PF09339">
    <property type="entry name" value="HTH_IclR"/>
    <property type="match status" value="1"/>
</dbReference>
<dbReference type="Proteomes" id="UP000185210">
    <property type="component" value="Unassembled WGS sequence"/>
</dbReference>
<reference evidence="9 10" key="1">
    <citation type="submission" date="2016-11" db="EMBL/GenBank/DDBJ databases">
        <authorList>
            <consortium name="Pathogen Informatics"/>
        </authorList>
    </citation>
    <scope>NUCLEOTIDE SEQUENCE [LARGE SCALE GENOMIC DNA]</scope>
    <source>
        <strain evidence="7 10">104</strain>
        <strain evidence="8 9">696</strain>
    </source>
</reference>